<feature type="region of interest" description="Disordered" evidence="2">
    <location>
        <begin position="279"/>
        <end position="364"/>
    </location>
</feature>
<keyword evidence="1" id="KW-0175">Coiled coil</keyword>
<feature type="region of interest" description="Disordered" evidence="2">
    <location>
        <begin position="16"/>
        <end position="42"/>
    </location>
</feature>
<feature type="compositionally biased region" description="Basic and acidic residues" evidence="2">
    <location>
        <begin position="32"/>
        <end position="42"/>
    </location>
</feature>
<dbReference type="AlphaFoldDB" id="A0A2Z7AZ61"/>
<dbReference type="Proteomes" id="UP000250235">
    <property type="component" value="Unassembled WGS sequence"/>
</dbReference>
<dbReference type="PANTHER" id="PTHR31099">
    <property type="entry name" value="OS06G0165300 PROTEIN"/>
    <property type="match status" value="1"/>
</dbReference>
<dbReference type="PANTHER" id="PTHR31099:SF28">
    <property type="entry name" value="F5J5.12"/>
    <property type="match status" value="1"/>
</dbReference>
<sequence length="702" mass="78330">MVQTPYMGRQFTPSLMKHLMPDSNGGGSADELSPRRGPWERRASGTGEYVRIPVTNEHSSEGAGSVSVEAPPMLKSAACTGISESKYDCVRECLEMGLRFPLPRFIADLCQHIKISPSQLAPNSYSFLLSLAILLRYHNLPLVPYVLMQLIKIKRLGPGKFYLSHKGDHAFIKGNPSSHKGWMSRFFFVRRVDRKRDPWKCDMFWRDNIFTLTPRTPEWSPNLTSFLDAMREKSYNAPELIQEELLCVFGFSRRGVELVGYLDERMGKAELVKAMQEEARASGEVGSPKKAAKKRPTASSAEEEAHREKRAKKKGASTSGTRPGETPKMTHETIPLTRVSEGTPDQPPVITIPEASSPTRGKGPERVLHLDFPKDSLVDSQTGVVATKFICNMVPDPDLLVLKGAEDIEAVGHFVANLTSEMSWGGEVVKRLTRAHRTVKASRKKFDEAMGRHAEMVARLEELEEAQASEKRAREALGAELERANARAERAKEDFLKSPEFDSLLAKKAWGYFKDGFWGCLAQFRSNGYSEEEHPAAFLDLQQALENLGDDDDAEDEKEEQEEGEVGEELREIANAELRFVARVGLPPEEKSYANLPVRNRTYVPSWSGFCVEELREFASAEPDLCAELVGILRRRATRICQCGTGLMCRAEELREFASAELGFVAQVGLPPEEVPVRNRALLPSRSGLCAQLGSSPEELDN</sequence>
<gene>
    <name evidence="3" type="ORF">F511_24316</name>
</gene>
<evidence type="ECO:0000256" key="2">
    <source>
        <dbReference type="SAM" id="MobiDB-lite"/>
    </source>
</evidence>
<dbReference type="EMBL" id="KV010650">
    <property type="protein sequence ID" value="KZV27181.1"/>
    <property type="molecule type" value="Genomic_DNA"/>
</dbReference>
<evidence type="ECO:0000256" key="1">
    <source>
        <dbReference type="SAM" id="Coils"/>
    </source>
</evidence>
<protein>
    <submittedName>
        <fullName evidence="3">Uncharacterized protein</fullName>
    </submittedName>
</protein>
<reference evidence="3 4" key="1">
    <citation type="journal article" date="2015" name="Proc. Natl. Acad. Sci. U.S.A.">
        <title>The resurrection genome of Boea hygrometrica: A blueprint for survival of dehydration.</title>
        <authorList>
            <person name="Xiao L."/>
            <person name="Yang G."/>
            <person name="Zhang L."/>
            <person name="Yang X."/>
            <person name="Zhao S."/>
            <person name="Ji Z."/>
            <person name="Zhou Q."/>
            <person name="Hu M."/>
            <person name="Wang Y."/>
            <person name="Chen M."/>
            <person name="Xu Y."/>
            <person name="Jin H."/>
            <person name="Xiao X."/>
            <person name="Hu G."/>
            <person name="Bao F."/>
            <person name="Hu Y."/>
            <person name="Wan P."/>
            <person name="Li L."/>
            <person name="Deng X."/>
            <person name="Kuang T."/>
            <person name="Xiang C."/>
            <person name="Zhu J.K."/>
            <person name="Oliver M.J."/>
            <person name="He Y."/>
        </authorList>
    </citation>
    <scope>NUCLEOTIDE SEQUENCE [LARGE SCALE GENOMIC DNA]</scope>
    <source>
        <strain evidence="4">cv. XS01</strain>
    </source>
</reference>
<proteinExistence type="predicted"/>
<evidence type="ECO:0000313" key="3">
    <source>
        <dbReference type="EMBL" id="KZV27181.1"/>
    </source>
</evidence>
<name>A0A2Z7AZ61_9LAMI</name>
<feature type="coiled-coil region" evidence="1">
    <location>
        <begin position="446"/>
        <end position="494"/>
    </location>
</feature>
<dbReference type="OrthoDB" id="672227at2759"/>
<keyword evidence="4" id="KW-1185">Reference proteome</keyword>
<organism evidence="3 4">
    <name type="scientific">Dorcoceras hygrometricum</name>
    <dbReference type="NCBI Taxonomy" id="472368"/>
    <lineage>
        <taxon>Eukaryota</taxon>
        <taxon>Viridiplantae</taxon>
        <taxon>Streptophyta</taxon>
        <taxon>Embryophyta</taxon>
        <taxon>Tracheophyta</taxon>
        <taxon>Spermatophyta</taxon>
        <taxon>Magnoliopsida</taxon>
        <taxon>eudicotyledons</taxon>
        <taxon>Gunneridae</taxon>
        <taxon>Pentapetalae</taxon>
        <taxon>asterids</taxon>
        <taxon>lamiids</taxon>
        <taxon>Lamiales</taxon>
        <taxon>Gesneriaceae</taxon>
        <taxon>Didymocarpoideae</taxon>
        <taxon>Trichosporeae</taxon>
        <taxon>Loxocarpinae</taxon>
        <taxon>Dorcoceras</taxon>
    </lineage>
</organism>
<evidence type="ECO:0000313" key="4">
    <source>
        <dbReference type="Proteomes" id="UP000250235"/>
    </source>
</evidence>
<accession>A0A2Z7AZ61</accession>